<accession>W3VM14</accession>
<proteinExistence type="predicted"/>
<evidence type="ECO:0000256" key="1">
    <source>
        <dbReference type="SAM" id="MobiDB-lite"/>
    </source>
</evidence>
<dbReference type="EMBL" id="AWNI01000013">
    <property type="protein sequence ID" value="ETS61781.1"/>
    <property type="molecule type" value="Genomic_DNA"/>
</dbReference>
<protein>
    <submittedName>
        <fullName evidence="2">Uncharacterized protein</fullName>
    </submittedName>
</protein>
<feature type="compositionally biased region" description="Basic and acidic residues" evidence="1">
    <location>
        <begin position="1"/>
        <end position="16"/>
    </location>
</feature>
<organism evidence="2 3">
    <name type="scientific">Moesziomyces aphidis</name>
    <name type="common">Pseudozyma aphidis</name>
    <dbReference type="NCBI Taxonomy" id="84754"/>
    <lineage>
        <taxon>Eukaryota</taxon>
        <taxon>Fungi</taxon>
        <taxon>Dikarya</taxon>
        <taxon>Basidiomycota</taxon>
        <taxon>Ustilaginomycotina</taxon>
        <taxon>Ustilaginomycetes</taxon>
        <taxon>Ustilaginales</taxon>
        <taxon>Ustilaginaceae</taxon>
        <taxon>Moesziomyces</taxon>
    </lineage>
</organism>
<dbReference type="AlphaFoldDB" id="W3VM14"/>
<name>W3VM14_MOEAP</name>
<dbReference type="HOGENOM" id="CLU_2224350_0_0_1"/>
<evidence type="ECO:0000313" key="2">
    <source>
        <dbReference type="EMBL" id="ETS61781.1"/>
    </source>
</evidence>
<gene>
    <name evidence="2" type="ORF">PaG_03878</name>
</gene>
<evidence type="ECO:0000313" key="3">
    <source>
        <dbReference type="Proteomes" id="UP000019462"/>
    </source>
</evidence>
<dbReference type="Proteomes" id="UP000019462">
    <property type="component" value="Unassembled WGS sequence"/>
</dbReference>
<reference evidence="2 3" key="1">
    <citation type="journal article" date="2014" name="Genome Announc.">
        <title>Genome sequence of the basidiomycetous fungus Pseudozyma aphidis DSM70725, an efficient producer of biosurfactant mannosylerythritol lipids.</title>
        <authorList>
            <person name="Lorenz S."/>
            <person name="Guenther M."/>
            <person name="Grumaz C."/>
            <person name="Rupp S."/>
            <person name="Zibek S."/>
            <person name="Sohn K."/>
        </authorList>
    </citation>
    <scope>NUCLEOTIDE SEQUENCE [LARGE SCALE GENOMIC DNA]</scope>
    <source>
        <strain evidence="3">ATCC 32657 / CBS 517.83 / DSM 70725 / JCM 10318 / NBRC 10182 / NRRL Y-7954 / St-0401</strain>
    </source>
</reference>
<feature type="compositionally biased region" description="Polar residues" evidence="1">
    <location>
        <begin position="18"/>
        <end position="37"/>
    </location>
</feature>
<feature type="region of interest" description="Disordered" evidence="1">
    <location>
        <begin position="1"/>
        <end position="37"/>
    </location>
</feature>
<keyword evidence="3" id="KW-1185">Reference proteome</keyword>
<comment type="caution">
    <text evidence="2">The sequence shown here is derived from an EMBL/GenBank/DDBJ whole genome shotgun (WGS) entry which is preliminary data.</text>
</comment>
<sequence length="106" mass="11602">MDRRSTSIPTETDRKIWSQPSDGVTRSRSPAATAHSSALNEWQSARLVISRYASSSQPPVPARLHFIPSIEPVQTPPAKPTLVAKQLARLHIRHSLSAISTLTALL</sequence>